<evidence type="ECO:0000313" key="4">
    <source>
        <dbReference type="Proteomes" id="UP001403385"/>
    </source>
</evidence>
<reference evidence="3 4" key="1">
    <citation type="submission" date="2024-04" db="EMBL/GenBank/DDBJ databases">
        <title>Novel genus in family Flammeovirgaceae.</title>
        <authorList>
            <person name="Nguyen T.H."/>
            <person name="Vuong T.Q."/>
            <person name="Le H."/>
            <person name="Kim S.-G."/>
        </authorList>
    </citation>
    <scope>NUCLEOTIDE SEQUENCE [LARGE SCALE GENOMIC DNA]</scope>
    <source>
        <strain evidence="3 4">JCM 23209</strain>
    </source>
</reference>
<accession>A0AAW9SH07</accession>
<dbReference type="PANTHER" id="PTHR40841:SF2">
    <property type="entry name" value="SIDEROPHORE-DEGRADING ESTERASE (EUROFUNG)"/>
    <property type="match status" value="1"/>
</dbReference>
<dbReference type="PROSITE" id="PS51257">
    <property type="entry name" value="PROKAR_LIPOPROTEIN"/>
    <property type="match status" value="1"/>
</dbReference>
<gene>
    <name evidence="3" type="ORF">AAG747_28520</name>
</gene>
<evidence type="ECO:0000256" key="1">
    <source>
        <dbReference type="ARBA" id="ARBA00005622"/>
    </source>
</evidence>
<name>A0AAW9SH07_9BACT</name>
<evidence type="ECO:0000256" key="2">
    <source>
        <dbReference type="ARBA" id="ARBA00022801"/>
    </source>
</evidence>
<dbReference type="Pfam" id="PF00756">
    <property type="entry name" value="Esterase"/>
    <property type="match status" value="1"/>
</dbReference>
<comment type="caution">
    <text evidence="3">The sequence shown here is derived from an EMBL/GenBank/DDBJ whole genome shotgun (WGS) entry which is preliminary data.</text>
</comment>
<dbReference type="PANTHER" id="PTHR40841">
    <property type="entry name" value="SIDEROPHORE TRIACETYLFUSARININE C ESTERASE"/>
    <property type="match status" value="1"/>
</dbReference>
<dbReference type="InterPro" id="IPR052558">
    <property type="entry name" value="Siderophore_Hydrolase_D"/>
</dbReference>
<keyword evidence="4" id="KW-1185">Reference proteome</keyword>
<dbReference type="InterPro" id="IPR029058">
    <property type="entry name" value="AB_hydrolase_fold"/>
</dbReference>
<dbReference type="RefSeq" id="WP_346824673.1">
    <property type="nucleotide sequence ID" value="NZ_JBDKWZ010000029.1"/>
</dbReference>
<dbReference type="GO" id="GO:0016788">
    <property type="term" value="F:hydrolase activity, acting on ester bonds"/>
    <property type="evidence" value="ECO:0007669"/>
    <property type="project" value="TreeGrafter"/>
</dbReference>
<sequence>MKIFSANISQIGLLFSLIVFLSGCHEEDFSDIDRYKLSHITSTYTATKYTIHIRYPENFDTSKAYHILYLLDGNAYFREVSDLIESLQATDVVVIGIDYVNQNKRERDFSFPRDPNYSSSGGANQFVLFLKDELLPYIENQLHIQTREATLFGHSLGGYFSMYMMLQPTTGTPFDHIICASPSLWWADGYIFDMEEQYHLSHGSLKVSLYMSMGDLEGVTMNTFFQAFTRKLGSRNYKDFSFDFEQLKNISHKNSPIVSFEKGFSFIRKK</sequence>
<keyword evidence="2 3" id="KW-0378">Hydrolase</keyword>
<dbReference type="AlphaFoldDB" id="A0AAW9SH07"/>
<dbReference type="InterPro" id="IPR000801">
    <property type="entry name" value="Esterase-like"/>
</dbReference>
<evidence type="ECO:0000313" key="3">
    <source>
        <dbReference type="EMBL" id="MEN7551895.1"/>
    </source>
</evidence>
<organism evidence="3 4">
    <name type="scientific">Rapidithrix thailandica</name>
    <dbReference type="NCBI Taxonomy" id="413964"/>
    <lineage>
        <taxon>Bacteria</taxon>
        <taxon>Pseudomonadati</taxon>
        <taxon>Bacteroidota</taxon>
        <taxon>Cytophagia</taxon>
        <taxon>Cytophagales</taxon>
        <taxon>Flammeovirgaceae</taxon>
        <taxon>Rapidithrix</taxon>
    </lineage>
</organism>
<dbReference type="EMBL" id="JBDKWZ010000029">
    <property type="protein sequence ID" value="MEN7551895.1"/>
    <property type="molecule type" value="Genomic_DNA"/>
</dbReference>
<dbReference type="Proteomes" id="UP001403385">
    <property type="component" value="Unassembled WGS sequence"/>
</dbReference>
<comment type="similarity">
    <text evidence="1">Belongs to the esterase D family.</text>
</comment>
<protein>
    <submittedName>
        <fullName evidence="3">Alpha/beta hydrolase-fold protein</fullName>
    </submittedName>
</protein>
<proteinExistence type="inferred from homology"/>
<dbReference type="SUPFAM" id="SSF53474">
    <property type="entry name" value="alpha/beta-Hydrolases"/>
    <property type="match status" value="1"/>
</dbReference>
<dbReference type="Gene3D" id="3.40.50.1820">
    <property type="entry name" value="alpha/beta hydrolase"/>
    <property type="match status" value="1"/>
</dbReference>